<dbReference type="InterPro" id="IPR035085">
    <property type="entry name" value="Urocanase_Rossmann-like"/>
</dbReference>
<evidence type="ECO:0000259" key="1">
    <source>
        <dbReference type="Pfam" id="PF01175"/>
    </source>
</evidence>
<feature type="domain" description="Urocanase Rossmann-like" evidence="1">
    <location>
        <begin position="33"/>
        <end position="128"/>
    </location>
</feature>
<name>A0A841JM81_9BACT</name>
<comment type="caution">
    <text evidence="2">The sequence shown here is derived from an EMBL/GenBank/DDBJ whole genome shotgun (WGS) entry which is preliminary data.</text>
</comment>
<organism evidence="2 3">
    <name type="scientific">Silvibacterium bohemicum</name>
    <dbReference type="NCBI Taxonomy" id="1577686"/>
    <lineage>
        <taxon>Bacteria</taxon>
        <taxon>Pseudomonadati</taxon>
        <taxon>Acidobacteriota</taxon>
        <taxon>Terriglobia</taxon>
        <taxon>Terriglobales</taxon>
        <taxon>Acidobacteriaceae</taxon>
        <taxon>Silvibacterium</taxon>
    </lineage>
</organism>
<accession>A0A841JM81</accession>
<sequence length="256" mass="27834">MSFGQITSLELPEIAAIYERFSALELLSPHPVGRLLLHAYFDRDGAALSIASNVAGGASLCIEPEFSLAKQALRAGVCDFIASDIEEAMRILKNETRKGHAVSVALTGEPEPTLLEAIAHGLQPDVVHLQNEGREIPGAEILLANGARSLPAVEPSSTMIAVHWSVAREPQRWLPQADARAAQALYANDPRTPQRKRWIENSPRHLCKSYATQRFLPMTPAEADAFFAAVQRDVEGGEIQVAVSVVRNGEEELVLS</sequence>
<reference evidence="2 3" key="1">
    <citation type="submission" date="2020-08" db="EMBL/GenBank/DDBJ databases">
        <title>Genomic Encyclopedia of Type Strains, Phase IV (KMG-IV): sequencing the most valuable type-strain genomes for metagenomic binning, comparative biology and taxonomic classification.</title>
        <authorList>
            <person name="Goeker M."/>
        </authorList>
    </citation>
    <scope>NUCLEOTIDE SEQUENCE [LARGE SCALE GENOMIC DNA]</scope>
    <source>
        <strain evidence="2 3">DSM 103733</strain>
    </source>
</reference>
<evidence type="ECO:0000313" key="3">
    <source>
        <dbReference type="Proteomes" id="UP000538666"/>
    </source>
</evidence>
<dbReference type="InterPro" id="IPR036190">
    <property type="entry name" value="Urocanase_sf"/>
</dbReference>
<dbReference type="AlphaFoldDB" id="A0A841JM81"/>
<gene>
    <name evidence="2" type="ORF">HNQ77_000168</name>
</gene>
<dbReference type="InterPro" id="IPR038364">
    <property type="entry name" value="Urocanase_central_sf"/>
</dbReference>
<proteinExistence type="predicted"/>
<dbReference type="RefSeq" id="WP_050057487.1">
    <property type="nucleotide sequence ID" value="NZ_JACHEK010000001.1"/>
</dbReference>
<dbReference type="Pfam" id="PF01175">
    <property type="entry name" value="Urocanase"/>
    <property type="match status" value="1"/>
</dbReference>
<evidence type="ECO:0000313" key="2">
    <source>
        <dbReference type="EMBL" id="MBB6142230.1"/>
    </source>
</evidence>
<dbReference type="EMBL" id="JACHEK010000001">
    <property type="protein sequence ID" value="MBB6142230.1"/>
    <property type="molecule type" value="Genomic_DNA"/>
</dbReference>
<protein>
    <recommendedName>
        <fullName evidence="1">Urocanase Rossmann-like domain-containing protein</fullName>
    </recommendedName>
</protein>
<dbReference type="SUPFAM" id="SSF111326">
    <property type="entry name" value="Urocanase"/>
    <property type="match status" value="1"/>
</dbReference>
<dbReference type="Proteomes" id="UP000538666">
    <property type="component" value="Unassembled WGS sequence"/>
</dbReference>
<keyword evidence="3" id="KW-1185">Reference proteome</keyword>
<dbReference type="Gene3D" id="3.40.50.10730">
    <property type="entry name" value="Urocanase like domains"/>
    <property type="match status" value="1"/>
</dbReference>